<gene>
    <name evidence="1" type="ORF">Mbo2_004</name>
</gene>
<proteinExistence type="predicted"/>
<name>A0A9E7IEB6_9CAUD</name>
<organism evidence="1 2">
    <name type="scientific">Rhodococcus phage Mbo2</name>
    <dbReference type="NCBI Taxonomy" id="2936911"/>
    <lineage>
        <taxon>Viruses</taxon>
        <taxon>Duplodnaviria</taxon>
        <taxon>Heunggongvirae</taxon>
        <taxon>Uroviricota</taxon>
        <taxon>Caudoviricetes</taxon>
        <taxon>Caudoviricetes incertae sedis</taxon>
        <taxon>Mboduovirus</taxon>
        <taxon>Mboduovirus mbo2</taxon>
    </lineage>
</organism>
<keyword evidence="2" id="KW-1185">Reference proteome</keyword>
<evidence type="ECO:0000313" key="2">
    <source>
        <dbReference type="Proteomes" id="UP001057233"/>
    </source>
</evidence>
<dbReference type="EMBL" id="ON191531">
    <property type="protein sequence ID" value="URG17374.1"/>
    <property type="molecule type" value="Genomic_DNA"/>
</dbReference>
<reference evidence="1" key="1">
    <citation type="submission" date="2022-04" db="EMBL/GenBank/DDBJ databases">
        <authorList>
            <person name="Hwangbo M."/>
            <person name="Wang B."/>
            <person name="Gill J.J."/>
            <person name="Chu K.-H."/>
            <person name="Young R."/>
        </authorList>
    </citation>
    <scope>NUCLEOTIDE SEQUENCE</scope>
</reference>
<accession>A0A9E7IEB6</accession>
<protein>
    <submittedName>
        <fullName evidence="1">Uncharacterized protein</fullName>
    </submittedName>
</protein>
<evidence type="ECO:0000313" key="1">
    <source>
        <dbReference type="EMBL" id="URG17374.1"/>
    </source>
</evidence>
<dbReference type="Proteomes" id="UP001057233">
    <property type="component" value="Segment"/>
</dbReference>
<sequence length="64" mass="7343">MLKTVIVIGRLGFGSSLLLCRCRGRFFNSFLRSGYPVRHNFSECVAETTRYGSLWNCSTRHPSR</sequence>